<dbReference type="PROSITE" id="PS00041">
    <property type="entry name" value="HTH_ARAC_FAMILY_1"/>
    <property type="match status" value="1"/>
</dbReference>
<dbReference type="InterPro" id="IPR009057">
    <property type="entry name" value="Homeodomain-like_sf"/>
</dbReference>
<keyword evidence="1" id="KW-0805">Transcription regulation</keyword>
<protein>
    <submittedName>
        <fullName evidence="5">Transcriptional regulator, AraC family with amidase-like domain</fullName>
    </submittedName>
</protein>
<dbReference type="PANTHER" id="PTHR43130:SF3">
    <property type="entry name" value="HTH-TYPE TRANSCRIPTIONAL REGULATOR RV1931C"/>
    <property type="match status" value="1"/>
</dbReference>
<evidence type="ECO:0000256" key="3">
    <source>
        <dbReference type="ARBA" id="ARBA00023163"/>
    </source>
</evidence>
<keyword evidence="6" id="KW-1185">Reference proteome</keyword>
<dbReference type="Pfam" id="PF01965">
    <property type="entry name" value="DJ-1_PfpI"/>
    <property type="match status" value="1"/>
</dbReference>
<dbReference type="GO" id="GO:0003700">
    <property type="term" value="F:DNA-binding transcription factor activity"/>
    <property type="evidence" value="ECO:0007669"/>
    <property type="project" value="InterPro"/>
</dbReference>
<dbReference type="SMART" id="SM00342">
    <property type="entry name" value="HTH_ARAC"/>
    <property type="match status" value="1"/>
</dbReference>
<dbReference type="OrthoDB" id="3660033at2"/>
<proteinExistence type="predicted"/>
<dbReference type="InterPro" id="IPR018062">
    <property type="entry name" value="HTH_AraC-typ_CS"/>
</dbReference>
<evidence type="ECO:0000313" key="5">
    <source>
        <dbReference type="EMBL" id="SHK69536.1"/>
    </source>
</evidence>
<dbReference type="SUPFAM" id="SSF46689">
    <property type="entry name" value="Homeodomain-like"/>
    <property type="match status" value="2"/>
</dbReference>
<dbReference type="Gene3D" id="1.10.10.60">
    <property type="entry name" value="Homeodomain-like"/>
    <property type="match status" value="1"/>
</dbReference>
<organism evidence="5 6">
    <name type="scientific">Pseudonocardia thermophila</name>
    <dbReference type="NCBI Taxonomy" id="1848"/>
    <lineage>
        <taxon>Bacteria</taxon>
        <taxon>Bacillati</taxon>
        <taxon>Actinomycetota</taxon>
        <taxon>Actinomycetes</taxon>
        <taxon>Pseudonocardiales</taxon>
        <taxon>Pseudonocardiaceae</taxon>
        <taxon>Pseudonocardia</taxon>
    </lineage>
</organism>
<dbReference type="Pfam" id="PF12833">
    <property type="entry name" value="HTH_18"/>
    <property type="match status" value="1"/>
</dbReference>
<feature type="domain" description="HTH araC/xylS-type" evidence="4">
    <location>
        <begin position="212"/>
        <end position="310"/>
    </location>
</feature>
<gene>
    <name evidence="5" type="ORF">SAMN05443637_110128</name>
</gene>
<dbReference type="GO" id="GO:0043565">
    <property type="term" value="F:sequence-specific DNA binding"/>
    <property type="evidence" value="ECO:0007669"/>
    <property type="project" value="InterPro"/>
</dbReference>
<dbReference type="InterPro" id="IPR018060">
    <property type="entry name" value="HTH_AraC"/>
</dbReference>
<reference evidence="5 6" key="1">
    <citation type="submission" date="2016-11" db="EMBL/GenBank/DDBJ databases">
        <authorList>
            <person name="Jaros S."/>
            <person name="Januszkiewicz K."/>
            <person name="Wedrychowicz H."/>
        </authorList>
    </citation>
    <scope>NUCLEOTIDE SEQUENCE [LARGE SCALE GENOMIC DNA]</scope>
    <source>
        <strain evidence="5 6">DSM 43832</strain>
    </source>
</reference>
<evidence type="ECO:0000256" key="2">
    <source>
        <dbReference type="ARBA" id="ARBA00023125"/>
    </source>
</evidence>
<dbReference type="CDD" id="cd03137">
    <property type="entry name" value="GATase1_AraC_1"/>
    <property type="match status" value="1"/>
</dbReference>
<dbReference type="InterPro" id="IPR002818">
    <property type="entry name" value="DJ-1/PfpI"/>
</dbReference>
<dbReference type="PROSITE" id="PS01124">
    <property type="entry name" value="HTH_ARAC_FAMILY_2"/>
    <property type="match status" value="1"/>
</dbReference>
<dbReference type="EMBL" id="FRAP01000010">
    <property type="protein sequence ID" value="SHK69536.1"/>
    <property type="molecule type" value="Genomic_DNA"/>
</dbReference>
<dbReference type="Proteomes" id="UP000184363">
    <property type="component" value="Unassembled WGS sequence"/>
</dbReference>
<keyword evidence="2" id="KW-0238">DNA-binding</keyword>
<evidence type="ECO:0000313" key="6">
    <source>
        <dbReference type="Proteomes" id="UP000184363"/>
    </source>
</evidence>
<keyword evidence="3" id="KW-0804">Transcription</keyword>
<dbReference type="InterPro" id="IPR052158">
    <property type="entry name" value="INH-QAR"/>
</dbReference>
<evidence type="ECO:0000259" key="4">
    <source>
        <dbReference type="PROSITE" id="PS01124"/>
    </source>
</evidence>
<evidence type="ECO:0000256" key="1">
    <source>
        <dbReference type="ARBA" id="ARBA00023015"/>
    </source>
</evidence>
<accession>A0A1M6UK43</accession>
<dbReference type="RefSeq" id="WP_073457624.1">
    <property type="nucleotide sequence ID" value="NZ_FRAP01000010.1"/>
</dbReference>
<dbReference type="PANTHER" id="PTHR43130">
    <property type="entry name" value="ARAC-FAMILY TRANSCRIPTIONAL REGULATOR"/>
    <property type="match status" value="1"/>
</dbReference>
<dbReference type="Gene3D" id="3.40.50.880">
    <property type="match status" value="1"/>
</dbReference>
<dbReference type="SUPFAM" id="SSF52317">
    <property type="entry name" value="Class I glutamine amidotransferase-like"/>
    <property type="match status" value="1"/>
</dbReference>
<name>A0A1M6UK43_PSETH</name>
<sequence length="319" mass="33883">MHRVVIAVHEHTMLLELAIAAEVFGVDRAELAPNGEWYALAAWAAVGTPERWLPGVPPCALADLPAADTVVVPSTDDLVGPVDPELVAALRAAHERGARIVALCTGAFVLAAAGLLDGRPAATHWMHAEELARRYPRIDVRPDVLYVDDGQVLTSAGKTAALDLCVHLVRRDFGAAAANGLVRMLVGPGYRPGGQAQFIAPPSTPRAADALAAALDWARAHLDRPITVTDLARRAGLSTRQLARRMQAETGARPLEWLHRQRVALAQELLETSDASIEQVAARCGLGTAATLRRHFRAAVGVSPTTYRATFGRASTAAG</sequence>
<dbReference type="STRING" id="1848.SAMN05443637_110128"/>
<dbReference type="AlphaFoldDB" id="A0A1M6UK43"/>
<dbReference type="InterPro" id="IPR029062">
    <property type="entry name" value="Class_I_gatase-like"/>
</dbReference>